<proteinExistence type="predicted"/>
<evidence type="ECO:0000313" key="3">
    <source>
        <dbReference type="Proteomes" id="UP000765509"/>
    </source>
</evidence>
<gene>
    <name evidence="2" type="ORF">O181_118063</name>
</gene>
<dbReference type="Proteomes" id="UP000765509">
    <property type="component" value="Unassembled WGS sequence"/>
</dbReference>
<feature type="compositionally biased region" description="Basic and acidic residues" evidence="1">
    <location>
        <begin position="80"/>
        <end position="92"/>
    </location>
</feature>
<keyword evidence="3" id="KW-1185">Reference proteome</keyword>
<feature type="region of interest" description="Disordered" evidence="1">
    <location>
        <begin position="59"/>
        <end position="109"/>
    </location>
</feature>
<accession>A0A9Q3KBH6</accession>
<evidence type="ECO:0000313" key="2">
    <source>
        <dbReference type="EMBL" id="MBW0578348.1"/>
    </source>
</evidence>
<sequence>MNFSSHIKSFLGQEKTIELSGGWSPLSCKDKVEKIKNLLKNQSVLSIYQKKELEMTPALETEGPVVSNSSRGVQRQAQRTSEDAERCQEPSRKGKKKSQLAQTLPTRVQDPQIGAISRGQCVQYGQDSYGIHSRGAGKNEENPSMEIIQEIHFVKTSINVEIGKIDAELTKLTLDINYLKKNDKNSSEIHKSVIAKLELLTNTSDRIVSKYHVQDD</sequence>
<comment type="caution">
    <text evidence="2">The sequence shown here is derived from an EMBL/GenBank/DDBJ whole genome shotgun (WGS) entry which is preliminary data.</text>
</comment>
<feature type="compositionally biased region" description="Polar residues" evidence="1">
    <location>
        <begin position="66"/>
        <end position="79"/>
    </location>
</feature>
<organism evidence="2 3">
    <name type="scientific">Austropuccinia psidii MF-1</name>
    <dbReference type="NCBI Taxonomy" id="1389203"/>
    <lineage>
        <taxon>Eukaryota</taxon>
        <taxon>Fungi</taxon>
        <taxon>Dikarya</taxon>
        <taxon>Basidiomycota</taxon>
        <taxon>Pucciniomycotina</taxon>
        <taxon>Pucciniomycetes</taxon>
        <taxon>Pucciniales</taxon>
        <taxon>Sphaerophragmiaceae</taxon>
        <taxon>Austropuccinia</taxon>
    </lineage>
</organism>
<reference evidence="2" key="1">
    <citation type="submission" date="2021-03" db="EMBL/GenBank/DDBJ databases">
        <title>Draft genome sequence of rust myrtle Austropuccinia psidii MF-1, a brazilian biotype.</title>
        <authorList>
            <person name="Quecine M.C."/>
            <person name="Pachon D.M.R."/>
            <person name="Bonatelli M.L."/>
            <person name="Correr F.H."/>
            <person name="Franceschini L.M."/>
            <person name="Leite T.F."/>
            <person name="Margarido G.R.A."/>
            <person name="Almeida C.A."/>
            <person name="Ferrarezi J.A."/>
            <person name="Labate C.A."/>
        </authorList>
    </citation>
    <scope>NUCLEOTIDE SEQUENCE</scope>
    <source>
        <strain evidence="2">MF-1</strain>
    </source>
</reference>
<evidence type="ECO:0000256" key="1">
    <source>
        <dbReference type="SAM" id="MobiDB-lite"/>
    </source>
</evidence>
<dbReference type="EMBL" id="AVOT02102598">
    <property type="protein sequence ID" value="MBW0578348.1"/>
    <property type="molecule type" value="Genomic_DNA"/>
</dbReference>
<dbReference type="AlphaFoldDB" id="A0A9Q3KBH6"/>
<name>A0A9Q3KBH6_9BASI</name>
<protein>
    <submittedName>
        <fullName evidence="2">Uncharacterized protein</fullName>
    </submittedName>
</protein>